<dbReference type="OrthoDB" id="1022638at2759"/>
<dbReference type="Pfam" id="PF00651">
    <property type="entry name" value="BTB"/>
    <property type="match status" value="1"/>
</dbReference>
<evidence type="ECO:0000256" key="1">
    <source>
        <dbReference type="SAM" id="MobiDB-lite"/>
    </source>
</evidence>
<feature type="region of interest" description="Disordered" evidence="1">
    <location>
        <begin position="210"/>
        <end position="281"/>
    </location>
</feature>
<dbReference type="InterPro" id="IPR000210">
    <property type="entry name" value="BTB/POZ_dom"/>
</dbReference>
<feature type="compositionally biased region" description="Basic residues" evidence="1">
    <location>
        <begin position="235"/>
        <end position="249"/>
    </location>
</feature>
<comment type="caution">
    <text evidence="3">The sequence shown here is derived from an EMBL/GenBank/DDBJ whole genome shotgun (WGS) entry which is preliminary data.</text>
</comment>
<feature type="domain" description="BTB" evidence="2">
    <location>
        <begin position="11"/>
        <end position="83"/>
    </location>
</feature>
<gene>
    <name evidence="3" type="ORF">N7496_004135</name>
</gene>
<dbReference type="PANTHER" id="PTHR47843">
    <property type="entry name" value="BTB DOMAIN-CONTAINING PROTEIN-RELATED"/>
    <property type="match status" value="1"/>
</dbReference>
<dbReference type="AlphaFoldDB" id="A0A9W9SNU4"/>
<protein>
    <recommendedName>
        <fullName evidence="2">BTB domain-containing protein</fullName>
    </recommendedName>
</protein>
<name>A0A9W9SNU4_9EURO</name>
<reference evidence="3" key="1">
    <citation type="submission" date="2022-11" db="EMBL/GenBank/DDBJ databases">
        <authorList>
            <person name="Petersen C."/>
        </authorList>
    </citation>
    <scope>NUCLEOTIDE SEQUENCE</scope>
    <source>
        <strain evidence="3">IBT 29864</strain>
    </source>
</reference>
<organism evidence="3 4">
    <name type="scientific">Penicillium cataractarum</name>
    <dbReference type="NCBI Taxonomy" id="2100454"/>
    <lineage>
        <taxon>Eukaryota</taxon>
        <taxon>Fungi</taxon>
        <taxon>Dikarya</taxon>
        <taxon>Ascomycota</taxon>
        <taxon>Pezizomycotina</taxon>
        <taxon>Eurotiomycetes</taxon>
        <taxon>Eurotiomycetidae</taxon>
        <taxon>Eurotiales</taxon>
        <taxon>Aspergillaceae</taxon>
        <taxon>Penicillium</taxon>
    </lineage>
</organism>
<dbReference type="PANTHER" id="PTHR47843:SF3">
    <property type="entry name" value="BTB DOMAIN-CONTAINING PROTEIN"/>
    <property type="match status" value="1"/>
</dbReference>
<sequence>MCRLNLPCDLSSVVVQIDVGETKTSFDVLLELLCTYSPYFDDLFFKRFEEAIAEPCIFFPDDDPQVFAQIILQMYRGESSLEALGCKKMEFLVWLWIMAVKLEMADLENLVMAICKQKADQKPTAILARDTVNHIYSHTLPQSPMRGLAVDIWARSATTKSFEEKKGGVSQPFLEDLCTELITQRESMGLPTNWTSFPEDRHLTLASPLTDKDGHALPPQEAAEVRHTATEGQMKSRKTKTPHSRRTAKSRISASAAPIPGEFQEQHNMDEDFTQLNIQNQ</sequence>
<dbReference type="Proteomes" id="UP001147782">
    <property type="component" value="Unassembled WGS sequence"/>
</dbReference>
<dbReference type="EMBL" id="JAPZBS010000002">
    <property type="protein sequence ID" value="KAJ5381707.1"/>
    <property type="molecule type" value="Genomic_DNA"/>
</dbReference>
<dbReference type="Gene3D" id="3.30.710.10">
    <property type="entry name" value="Potassium Channel Kv1.1, Chain A"/>
    <property type="match status" value="1"/>
</dbReference>
<evidence type="ECO:0000313" key="3">
    <source>
        <dbReference type="EMBL" id="KAJ5381707.1"/>
    </source>
</evidence>
<dbReference type="PROSITE" id="PS50097">
    <property type="entry name" value="BTB"/>
    <property type="match status" value="1"/>
</dbReference>
<evidence type="ECO:0000313" key="4">
    <source>
        <dbReference type="Proteomes" id="UP001147782"/>
    </source>
</evidence>
<dbReference type="GeneID" id="81436243"/>
<accession>A0A9W9SNU4</accession>
<reference evidence="3" key="2">
    <citation type="journal article" date="2023" name="IMA Fungus">
        <title>Comparative genomic study of the Penicillium genus elucidates a diverse pangenome and 15 lateral gene transfer events.</title>
        <authorList>
            <person name="Petersen C."/>
            <person name="Sorensen T."/>
            <person name="Nielsen M.R."/>
            <person name="Sondergaard T.E."/>
            <person name="Sorensen J.L."/>
            <person name="Fitzpatrick D.A."/>
            <person name="Frisvad J.C."/>
            <person name="Nielsen K.L."/>
        </authorList>
    </citation>
    <scope>NUCLEOTIDE SEQUENCE</scope>
    <source>
        <strain evidence="3">IBT 29864</strain>
    </source>
</reference>
<keyword evidence="4" id="KW-1185">Reference proteome</keyword>
<dbReference type="SUPFAM" id="SSF54695">
    <property type="entry name" value="POZ domain"/>
    <property type="match status" value="1"/>
</dbReference>
<evidence type="ECO:0000259" key="2">
    <source>
        <dbReference type="PROSITE" id="PS50097"/>
    </source>
</evidence>
<dbReference type="InterPro" id="IPR011333">
    <property type="entry name" value="SKP1/BTB/POZ_sf"/>
</dbReference>
<proteinExistence type="predicted"/>
<dbReference type="RefSeq" id="XP_056559278.1">
    <property type="nucleotide sequence ID" value="XM_056697066.1"/>
</dbReference>